<protein>
    <submittedName>
        <fullName evidence="1">Uncharacterized protein</fullName>
    </submittedName>
</protein>
<dbReference type="AlphaFoldDB" id="Q479N2"/>
<gene>
    <name evidence="1" type="ordered locus">Daro_3720</name>
</gene>
<reference evidence="1" key="1">
    <citation type="submission" date="2005-08" db="EMBL/GenBank/DDBJ databases">
        <title>Complete sequence of Dechloromonas aromatica RCB.</title>
        <authorList>
            <person name="Salinero K.K."/>
            <person name="Copeland A."/>
            <person name="Lucas S."/>
            <person name="Lapidus A."/>
            <person name="Barry K."/>
            <person name="Detter J.C."/>
            <person name="Glavina T."/>
            <person name="Hammon N."/>
            <person name="Israni S."/>
            <person name="Pitluck S."/>
            <person name="Di Bartolo G."/>
            <person name="Trong S."/>
            <person name="Schmutz J."/>
            <person name="Larimer F."/>
            <person name="Land M."/>
            <person name="Ivanova N."/>
            <person name="Richardson P."/>
        </authorList>
    </citation>
    <scope>NUCLEOTIDE SEQUENCE</scope>
    <source>
        <strain evidence="1">RCB</strain>
    </source>
</reference>
<dbReference type="eggNOG" id="ENOG5033BFF">
    <property type="taxonomic scope" value="Bacteria"/>
</dbReference>
<dbReference type="KEGG" id="dar:Daro_3720"/>
<dbReference type="EMBL" id="CP000089">
    <property type="protein sequence ID" value="AAZ48449.1"/>
    <property type="molecule type" value="Genomic_DNA"/>
</dbReference>
<dbReference type="STRING" id="159087.Daro_3720"/>
<proteinExistence type="predicted"/>
<organism evidence="1">
    <name type="scientific">Dechloromonas aromatica (strain RCB)</name>
    <dbReference type="NCBI Taxonomy" id="159087"/>
    <lineage>
        <taxon>Bacteria</taxon>
        <taxon>Pseudomonadati</taxon>
        <taxon>Pseudomonadota</taxon>
        <taxon>Betaproteobacteria</taxon>
        <taxon>Rhodocyclales</taxon>
        <taxon>Azonexaceae</taxon>
        <taxon>Dechloromonas</taxon>
    </lineage>
</organism>
<name>Q479N2_DECAR</name>
<evidence type="ECO:0000313" key="1">
    <source>
        <dbReference type="EMBL" id="AAZ48449.1"/>
    </source>
</evidence>
<accession>Q479N2</accession>
<sequence length="135" mass="14930">MPLPWKTILTNVPWSDVLGKAPQIADSAKKMWKGMGRKSAEAAEFDPAGESIAPDADFSARLSLLEAANRKLRTQILASSELIQTLSEQNVLLVAQIENQRQRARLQAWALTATALLASLALMRAWQPRLTEFFA</sequence>
<dbReference type="HOGENOM" id="CLU_2022783_0_0_4"/>
<dbReference type="OrthoDB" id="8564508at2"/>